<feature type="transmembrane region" description="Helical" evidence="13">
    <location>
        <begin position="61"/>
        <end position="82"/>
    </location>
</feature>
<evidence type="ECO:0000256" key="12">
    <source>
        <dbReference type="RuleBase" id="RU004424"/>
    </source>
</evidence>
<proteinExistence type="inferred from homology"/>
<feature type="transmembrane region" description="Helical" evidence="13">
    <location>
        <begin position="94"/>
        <end position="118"/>
    </location>
</feature>
<feature type="transmembrane region" description="Helical" evidence="13">
    <location>
        <begin position="285"/>
        <end position="306"/>
    </location>
</feature>
<keyword evidence="9 12" id="KW-0675">Receptor</keyword>
<name>A0A3Q2D6K9_CYPVA</name>
<evidence type="ECO:0000256" key="3">
    <source>
        <dbReference type="ARBA" id="ARBA00022480"/>
    </source>
</evidence>
<keyword evidence="6 13" id="KW-1133">Transmembrane helix</keyword>
<dbReference type="GeneTree" id="ENSGT00530000065251"/>
<keyword evidence="10 12" id="KW-0807">Transducer</keyword>
<protein>
    <recommendedName>
        <fullName evidence="12">Taste receptor type 2</fullName>
    </recommendedName>
</protein>
<evidence type="ECO:0000256" key="9">
    <source>
        <dbReference type="ARBA" id="ARBA00023170"/>
    </source>
</evidence>
<dbReference type="AlphaFoldDB" id="A0A3Q2D6K9"/>
<evidence type="ECO:0000256" key="10">
    <source>
        <dbReference type="ARBA" id="ARBA00023224"/>
    </source>
</evidence>
<keyword evidence="3 12" id="KW-0919">Taste</keyword>
<evidence type="ECO:0000256" key="5">
    <source>
        <dbReference type="ARBA" id="ARBA00022692"/>
    </source>
</evidence>
<feature type="transmembrane region" description="Helical" evidence="13">
    <location>
        <begin position="245"/>
        <end position="265"/>
    </location>
</feature>
<evidence type="ECO:0000256" key="13">
    <source>
        <dbReference type="SAM" id="Phobius"/>
    </source>
</evidence>
<dbReference type="Ensembl" id="ENSCVAT00000021712.1">
    <property type="protein sequence ID" value="ENSCVAP00000014009.1"/>
    <property type="gene ID" value="ENSCVAG00000016579.1"/>
</dbReference>
<feature type="transmembrane region" description="Helical" evidence="13">
    <location>
        <begin position="139"/>
        <end position="162"/>
    </location>
</feature>
<dbReference type="PANTHER" id="PTHR11394">
    <property type="entry name" value="TASTE RECEPTOR TYPE 2"/>
    <property type="match status" value="1"/>
</dbReference>
<accession>A0A3Q2D6K9</accession>
<evidence type="ECO:0000256" key="2">
    <source>
        <dbReference type="ARBA" id="ARBA00007376"/>
    </source>
</evidence>
<comment type="similarity">
    <text evidence="2 11">Belongs to the G-protein coupled receptor T2R family.</text>
</comment>
<dbReference type="PANTHER" id="PTHR11394:SF47">
    <property type="entry name" value="TASTE RECEPTOR TYPE 2 MEMBER 40"/>
    <property type="match status" value="1"/>
</dbReference>
<dbReference type="Proteomes" id="UP000265020">
    <property type="component" value="Unassembled WGS sequence"/>
</dbReference>
<keyword evidence="4 12" id="KW-0716">Sensory transduction</keyword>
<evidence type="ECO:0000256" key="4">
    <source>
        <dbReference type="ARBA" id="ARBA00022606"/>
    </source>
</evidence>
<organism evidence="14 15">
    <name type="scientific">Cyprinodon variegatus</name>
    <name type="common">Sheepshead minnow</name>
    <dbReference type="NCBI Taxonomy" id="28743"/>
    <lineage>
        <taxon>Eukaryota</taxon>
        <taxon>Metazoa</taxon>
        <taxon>Chordata</taxon>
        <taxon>Craniata</taxon>
        <taxon>Vertebrata</taxon>
        <taxon>Euteleostomi</taxon>
        <taxon>Actinopterygii</taxon>
        <taxon>Neopterygii</taxon>
        <taxon>Teleostei</taxon>
        <taxon>Neoteleostei</taxon>
        <taxon>Acanthomorphata</taxon>
        <taxon>Ovalentaria</taxon>
        <taxon>Atherinomorphae</taxon>
        <taxon>Cyprinodontiformes</taxon>
        <taxon>Cyprinodontidae</taxon>
        <taxon>Cyprinodon</taxon>
    </lineage>
</organism>
<feature type="transmembrane region" description="Helical" evidence="13">
    <location>
        <begin position="21"/>
        <end position="49"/>
    </location>
</feature>
<dbReference type="GO" id="GO:0004930">
    <property type="term" value="F:G protein-coupled receptor activity"/>
    <property type="evidence" value="ECO:0007669"/>
    <property type="project" value="UniProtKB-KW"/>
</dbReference>
<comment type="subcellular location">
    <subcellularLocation>
        <location evidence="1 12">Membrane</location>
        <topology evidence="1 12">Multi-pass membrane protein</topology>
    </subcellularLocation>
</comment>
<evidence type="ECO:0000256" key="8">
    <source>
        <dbReference type="ARBA" id="ARBA00023136"/>
    </source>
</evidence>
<evidence type="ECO:0000256" key="6">
    <source>
        <dbReference type="ARBA" id="ARBA00022989"/>
    </source>
</evidence>
<feature type="transmembrane region" description="Helical" evidence="13">
    <location>
        <begin position="204"/>
        <end position="224"/>
    </location>
</feature>
<evidence type="ECO:0000256" key="11">
    <source>
        <dbReference type="RuleBase" id="RU004423"/>
    </source>
</evidence>
<dbReference type="GO" id="GO:0016020">
    <property type="term" value="C:membrane"/>
    <property type="evidence" value="ECO:0007669"/>
    <property type="project" value="UniProtKB-SubCell"/>
</dbReference>
<evidence type="ECO:0000313" key="14">
    <source>
        <dbReference type="Ensembl" id="ENSCVAP00000014009.1"/>
    </source>
</evidence>
<dbReference type="Pfam" id="PF05296">
    <property type="entry name" value="TAS2R"/>
    <property type="match status" value="1"/>
</dbReference>
<reference evidence="14" key="2">
    <citation type="submission" date="2025-09" db="UniProtKB">
        <authorList>
            <consortium name="Ensembl"/>
        </authorList>
    </citation>
    <scope>IDENTIFICATION</scope>
</reference>
<keyword evidence="7 12" id="KW-0297">G-protein coupled receptor</keyword>
<dbReference type="GO" id="GO:0033038">
    <property type="term" value="F:bitter taste receptor activity"/>
    <property type="evidence" value="ECO:0007669"/>
    <property type="project" value="InterPro"/>
</dbReference>
<reference evidence="14" key="1">
    <citation type="submission" date="2025-08" db="UniProtKB">
        <authorList>
            <consortium name="Ensembl"/>
        </authorList>
    </citation>
    <scope>IDENTIFICATION</scope>
</reference>
<sequence>FQIQCDTCCASMSTHDKKMNYLTWTLINVPLGVINFTCNGFYIFCVVCPLQGERIKQPLKLLLSSLIVSTDIYLLTVLGLFFSEEIKENNIAQICLVISLGCLSVSVSSFAWLNFFYYTQIVPGQRALFTWIKKNIKPIIYSVVLLENICNLLDFSLMFLVLNNTELNMTTTGTHASLFIPPEDFLHQPLHIYIIRIFLLKSRFYTSFIVMMTSSGITVVYLGRHIRRMVINGQSLSSAVLSSQLRVTITGILQCLLYFFFALWWENASASQHNLSALIDPHIRSTVVSFYMLGVTFNLGAGQSVFRQRAADMWSRAGQCCKRLEPKTRSNGVNPI</sequence>
<keyword evidence="5 12" id="KW-0812">Transmembrane</keyword>
<evidence type="ECO:0000313" key="15">
    <source>
        <dbReference type="Proteomes" id="UP000265020"/>
    </source>
</evidence>
<dbReference type="OMA" id="MEPWLYA"/>
<evidence type="ECO:0000256" key="7">
    <source>
        <dbReference type="ARBA" id="ARBA00023040"/>
    </source>
</evidence>
<dbReference type="InterPro" id="IPR007960">
    <property type="entry name" value="TAS2R"/>
</dbReference>
<evidence type="ECO:0000256" key="1">
    <source>
        <dbReference type="ARBA" id="ARBA00004141"/>
    </source>
</evidence>
<keyword evidence="8 12" id="KW-0472">Membrane</keyword>
<keyword evidence="15" id="KW-1185">Reference proteome</keyword>